<protein>
    <submittedName>
        <fullName evidence="2">AzlD domain-containing protein</fullName>
    </submittedName>
</protein>
<reference evidence="2 3" key="1">
    <citation type="submission" date="2019-11" db="EMBL/GenBank/DDBJ databases">
        <title>Draft genome sequences of five Paenibacillus species of dairy origin.</title>
        <authorList>
            <person name="Olajide A.M."/>
            <person name="Chen S."/>
            <person name="Lapointe G."/>
        </authorList>
    </citation>
    <scope>NUCLEOTIDE SEQUENCE [LARGE SCALE GENOMIC DNA]</scope>
    <source>
        <strain evidence="2 3">2CS3</strain>
    </source>
</reference>
<keyword evidence="3" id="KW-1185">Reference proteome</keyword>
<evidence type="ECO:0000313" key="2">
    <source>
        <dbReference type="EMBL" id="MUG69069.1"/>
    </source>
</evidence>
<comment type="caution">
    <text evidence="2">The sequence shown here is derived from an EMBL/GenBank/DDBJ whole genome shotgun (WGS) entry which is preliminary data.</text>
</comment>
<dbReference type="Pfam" id="PF05437">
    <property type="entry name" value="AzlD"/>
    <property type="match status" value="1"/>
</dbReference>
<dbReference type="InterPro" id="IPR008407">
    <property type="entry name" value="Brnchd-chn_aa_trnsp_AzlD"/>
</dbReference>
<name>A0A7X3CRK2_9BACL</name>
<keyword evidence="1" id="KW-0812">Transmembrane</keyword>
<organism evidence="2 3">
    <name type="scientific">Paenibacillus validus</name>
    <dbReference type="NCBI Taxonomy" id="44253"/>
    <lineage>
        <taxon>Bacteria</taxon>
        <taxon>Bacillati</taxon>
        <taxon>Bacillota</taxon>
        <taxon>Bacilli</taxon>
        <taxon>Bacillales</taxon>
        <taxon>Paenibacillaceae</taxon>
        <taxon>Paenibacillus</taxon>
    </lineage>
</organism>
<keyword evidence="1" id="KW-0472">Membrane</keyword>
<dbReference type="AlphaFoldDB" id="A0A7X3CRK2"/>
<gene>
    <name evidence="2" type="ORF">GNP93_00115</name>
</gene>
<feature type="transmembrane region" description="Helical" evidence="1">
    <location>
        <begin position="6"/>
        <end position="29"/>
    </location>
</feature>
<accession>A0A7X3CRK2</accession>
<dbReference type="RefSeq" id="WP_127607740.1">
    <property type="nucleotide sequence ID" value="NZ_JARTHJ010000136.1"/>
</dbReference>
<sequence>MEIRWHIVFIIIGAAIVTFIPRILPLVALSRIQLPSWALQWLKHVPIAIMAALIGQELFAPQGEASFFINKAELVAALLTFTAAMITRSLLGTVLIGILSMFALRLFI</sequence>
<proteinExistence type="predicted"/>
<evidence type="ECO:0000313" key="3">
    <source>
        <dbReference type="Proteomes" id="UP000450917"/>
    </source>
</evidence>
<keyword evidence="1" id="KW-1133">Transmembrane helix</keyword>
<feature type="transmembrane region" description="Helical" evidence="1">
    <location>
        <begin position="79"/>
        <end position="104"/>
    </location>
</feature>
<dbReference type="EMBL" id="WNZX01000001">
    <property type="protein sequence ID" value="MUG69069.1"/>
    <property type="molecule type" value="Genomic_DNA"/>
</dbReference>
<evidence type="ECO:0000256" key="1">
    <source>
        <dbReference type="SAM" id="Phobius"/>
    </source>
</evidence>
<dbReference type="Proteomes" id="UP000450917">
    <property type="component" value="Unassembled WGS sequence"/>
</dbReference>